<dbReference type="GO" id="GO:0005886">
    <property type="term" value="C:plasma membrane"/>
    <property type="evidence" value="ECO:0007669"/>
    <property type="project" value="TreeGrafter"/>
</dbReference>
<dbReference type="CDD" id="cd00009">
    <property type="entry name" value="AAA"/>
    <property type="match status" value="1"/>
</dbReference>
<organism evidence="14 15">
    <name type="scientific">Candidatus Roizmanbacteria bacterium CG11_big_fil_rev_8_21_14_0_20_36_8</name>
    <dbReference type="NCBI Taxonomy" id="1974856"/>
    <lineage>
        <taxon>Bacteria</taxon>
        <taxon>Candidatus Roizmaniibacteriota</taxon>
    </lineage>
</organism>
<dbReference type="InterPro" id="IPR003593">
    <property type="entry name" value="AAA+_ATPase"/>
</dbReference>
<dbReference type="SUPFAM" id="SSF52540">
    <property type="entry name" value="P-loop containing nucleoside triphosphate hydrolases"/>
    <property type="match status" value="1"/>
</dbReference>
<name>A0A2M6ISZ6_9BACT</name>
<feature type="binding site" evidence="8">
    <location>
        <position position="153"/>
    </location>
    <ligand>
        <name>ATP</name>
        <dbReference type="ChEBI" id="CHEBI:30616"/>
    </ligand>
</feature>
<keyword evidence="6 8" id="KW-0446">Lipid-binding</keyword>
<evidence type="ECO:0000313" key="14">
    <source>
        <dbReference type="EMBL" id="PIQ73036.1"/>
    </source>
</evidence>
<keyword evidence="4 8" id="KW-0547">Nucleotide-binding</keyword>
<reference evidence="14 15" key="1">
    <citation type="submission" date="2017-09" db="EMBL/GenBank/DDBJ databases">
        <title>Depth-based differentiation of microbial function through sediment-hosted aquifers and enrichment of novel symbionts in the deep terrestrial subsurface.</title>
        <authorList>
            <person name="Probst A.J."/>
            <person name="Ladd B."/>
            <person name="Jarett J.K."/>
            <person name="Geller-Mcgrath D.E."/>
            <person name="Sieber C.M."/>
            <person name="Emerson J.B."/>
            <person name="Anantharaman K."/>
            <person name="Thomas B.C."/>
            <person name="Malmstrom R."/>
            <person name="Stieglmeier M."/>
            <person name="Klingl A."/>
            <person name="Woyke T."/>
            <person name="Ryan C.M."/>
            <person name="Banfield J.F."/>
        </authorList>
    </citation>
    <scope>NUCLEOTIDE SEQUENCE [LARGE SCALE GENOMIC DNA]</scope>
    <source>
        <strain evidence="14">CG11_big_fil_rev_8_21_14_0_20_36_8</strain>
    </source>
</reference>
<feature type="region of interest" description="Domain IV, binds dsDNA" evidence="8">
    <location>
        <begin position="321"/>
        <end position="442"/>
    </location>
</feature>
<dbReference type="Gene3D" id="3.40.50.300">
    <property type="entry name" value="P-loop containing nucleotide triphosphate hydrolases"/>
    <property type="match status" value="1"/>
</dbReference>
<dbReference type="Proteomes" id="UP000231056">
    <property type="component" value="Unassembled WGS sequence"/>
</dbReference>
<keyword evidence="3 8" id="KW-0235">DNA replication</keyword>
<keyword evidence="2 8" id="KW-0963">Cytoplasm</keyword>
<comment type="similarity">
    <text evidence="1 8 11">Belongs to the DnaA family.</text>
</comment>
<dbReference type="SUPFAM" id="SSF48295">
    <property type="entry name" value="TrpR-like"/>
    <property type="match status" value="1"/>
</dbReference>
<dbReference type="NCBIfam" id="TIGR00362">
    <property type="entry name" value="DnaA"/>
    <property type="match status" value="1"/>
</dbReference>
<dbReference type="GO" id="GO:0003688">
    <property type="term" value="F:DNA replication origin binding"/>
    <property type="evidence" value="ECO:0007669"/>
    <property type="project" value="UniProtKB-UniRule"/>
</dbReference>
<dbReference type="InterPro" id="IPR010921">
    <property type="entry name" value="Trp_repressor/repl_initiator"/>
</dbReference>
<dbReference type="GO" id="GO:0005524">
    <property type="term" value="F:ATP binding"/>
    <property type="evidence" value="ECO:0007669"/>
    <property type="project" value="UniProtKB-UniRule"/>
</dbReference>
<evidence type="ECO:0000256" key="9">
    <source>
        <dbReference type="NCBIfam" id="TIGR00362"/>
    </source>
</evidence>
<dbReference type="InterPro" id="IPR013317">
    <property type="entry name" value="DnaA_dom"/>
</dbReference>
<comment type="caution">
    <text evidence="14">The sequence shown here is derived from an EMBL/GenBank/DDBJ whole genome shotgun (WGS) entry which is preliminary data.</text>
</comment>
<dbReference type="CDD" id="cd06571">
    <property type="entry name" value="Bac_DnaA_C"/>
    <property type="match status" value="1"/>
</dbReference>
<comment type="subcellular location">
    <subcellularLocation>
        <location evidence="8">Cytoplasm</location>
    </subcellularLocation>
</comment>
<evidence type="ECO:0000256" key="1">
    <source>
        <dbReference type="ARBA" id="ARBA00006583"/>
    </source>
</evidence>
<evidence type="ECO:0000256" key="5">
    <source>
        <dbReference type="ARBA" id="ARBA00022840"/>
    </source>
</evidence>
<dbReference type="Pfam" id="PF08299">
    <property type="entry name" value="Bac_DnaA_C"/>
    <property type="match status" value="1"/>
</dbReference>
<dbReference type="PRINTS" id="PR00051">
    <property type="entry name" value="DNAA"/>
</dbReference>
<feature type="domain" description="AAA+ ATPase" evidence="12">
    <location>
        <begin position="138"/>
        <end position="272"/>
    </location>
</feature>
<dbReference type="SMART" id="SM00382">
    <property type="entry name" value="AAA"/>
    <property type="match status" value="1"/>
</dbReference>
<dbReference type="AlphaFoldDB" id="A0A2M6ISZ6"/>
<proteinExistence type="inferred from homology"/>
<dbReference type="PANTHER" id="PTHR30050">
    <property type="entry name" value="CHROMOSOMAL REPLICATION INITIATOR PROTEIN DNAA"/>
    <property type="match status" value="1"/>
</dbReference>
<keyword evidence="5 8" id="KW-0067">ATP-binding</keyword>
<dbReference type="InterPro" id="IPR027417">
    <property type="entry name" value="P-loop_NTPase"/>
</dbReference>
<evidence type="ECO:0000256" key="10">
    <source>
        <dbReference type="RuleBase" id="RU000577"/>
    </source>
</evidence>
<comment type="subunit">
    <text evidence="8">Oligomerizes as a right-handed, spiral filament on DNA at oriC.</text>
</comment>
<evidence type="ECO:0000313" key="15">
    <source>
        <dbReference type="Proteomes" id="UP000231056"/>
    </source>
</evidence>
<comment type="function">
    <text evidence="8 10">Plays an essential role in the initiation and regulation of chromosomal replication. ATP-DnaA binds to the origin of replication (oriC) to initiate formation of the DNA replication initiation complex once per cell cycle. Binds the DnaA box (a 9 base pair repeat at the origin) and separates the double-stranded (ds)DNA. Forms a right-handed helical filament on oriC DNA; dsDNA binds to the exterior of the filament while single-stranded (ss)DNA is stabiized in the filament's interior. The ATP-DnaA-oriC complex binds and stabilizes one strand of the AT-rich DNA unwinding element (DUE), permitting loading of DNA polymerase. After initiation quickly degrades to an ADP-DnaA complex that is not apt for DNA replication. Binds acidic phospholipids.</text>
</comment>
<evidence type="ECO:0000256" key="11">
    <source>
        <dbReference type="RuleBase" id="RU004227"/>
    </source>
</evidence>
<dbReference type="GO" id="GO:0006275">
    <property type="term" value="P:regulation of DNA replication"/>
    <property type="evidence" value="ECO:0007669"/>
    <property type="project" value="UniProtKB-UniRule"/>
</dbReference>
<feature type="binding site" evidence="8">
    <location>
        <position position="151"/>
    </location>
    <ligand>
        <name>ATP</name>
        <dbReference type="ChEBI" id="CHEBI:30616"/>
    </ligand>
</feature>
<dbReference type="InterPro" id="IPR013159">
    <property type="entry name" value="DnaA_C"/>
</dbReference>
<evidence type="ECO:0000256" key="4">
    <source>
        <dbReference type="ARBA" id="ARBA00022741"/>
    </source>
</evidence>
<evidence type="ECO:0000256" key="8">
    <source>
        <dbReference type="HAMAP-Rule" id="MF_00377"/>
    </source>
</evidence>
<gene>
    <name evidence="8 14" type="primary">dnaA</name>
    <name evidence="14" type="ORF">COV58_04745</name>
</gene>
<dbReference type="HAMAP" id="MF_00377">
    <property type="entry name" value="DnaA_bact"/>
    <property type="match status" value="1"/>
</dbReference>
<dbReference type="Pfam" id="PF00308">
    <property type="entry name" value="Bac_DnaA"/>
    <property type="match status" value="1"/>
</dbReference>
<dbReference type="InterPro" id="IPR020591">
    <property type="entry name" value="Chromosome_initiator_DnaA-like"/>
</dbReference>
<comment type="caution">
    <text evidence="8">Lacks conserved residue(s) required for the propagation of feature annotation.</text>
</comment>
<dbReference type="EMBL" id="PCVM01000112">
    <property type="protein sequence ID" value="PIQ73036.1"/>
    <property type="molecule type" value="Genomic_DNA"/>
</dbReference>
<dbReference type="Gene3D" id="1.10.8.60">
    <property type="match status" value="1"/>
</dbReference>
<dbReference type="SMART" id="SM00760">
    <property type="entry name" value="Bac_DnaA_C"/>
    <property type="match status" value="1"/>
</dbReference>
<evidence type="ECO:0000259" key="12">
    <source>
        <dbReference type="SMART" id="SM00382"/>
    </source>
</evidence>
<evidence type="ECO:0000259" key="13">
    <source>
        <dbReference type="SMART" id="SM00760"/>
    </source>
</evidence>
<keyword evidence="7 8" id="KW-0238">DNA-binding</keyword>
<dbReference type="PANTHER" id="PTHR30050:SF2">
    <property type="entry name" value="CHROMOSOMAL REPLICATION INITIATOR PROTEIN DNAA"/>
    <property type="match status" value="1"/>
</dbReference>
<feature type="binding site" evidence="8">
    <location>
        <position position="152"/>
    </location>
    <ligand>
        <name>ATP</name>
        <dbReference type="ChEBI" id="CHEBI:30616"/>
    </ligand>
</feature>
<evidence type="ECO:0000256" key="6">
    <source>
        <dbReference type="ARBA" id="ARBA00023121"/>
    </source>
</evidence>
<accession>A0A2M6ISZ6</accession>
<feature type="region of interest" description="Domain I, interacts with DnaA modulators" evidence="8">
    <location>
        <begin position="1"/>
        <end position="87"/>
    </location>
</feature>
<dbReference type="Gene3D" id="1.10.1750.10">
    <property type="match status" value="1"/>
</dbReference>
<sequence>MIKLSWPEFVSSIKHIKERNPIYFSVLVGLRPEQALHDQIVLYCSNTGAKDYIEKKADDISELLSLYMGKKVKVTFEVETQIQKQKPAPLFEFQPTKEDIFRKAGLRADFTFDNFAVSNTNQIAFAASQSVGNTPGSSYNPLFLYGGVGFGKTHLAQAIAHEVLSGDPEKKIFFCSGEHFMNDLIEAIRGKTTSKFRKKYRGLDVLIVDDIQFIAGKQTVQEEFFHTFNSIVAAHGQVILTSDRSPQEIGKLEDRLRSRFSGGLIVDIQQPDFELRTAILLIKARGKNIQIDINAAKMVAELIVDTRALEGTLLSLYARSLQSDKPINLSLVEELITGKNEKKKEKLSPQHIMKTVCTFYDIKISHLKGPSRKSTVALARQIVMFLLRTELGMNLDEAAFLVNRRDHTTVLHAVNKIQSLKMKDPAFRDDFSVILRALQSST</sequence>
<dbReference type="GO" id="GO:0005737">
    <property type="term" value="C:cytoplasm"/>
    <property type="evidence" value="ECO:0007669"/>
    <property type="project" value="UniProtKB-SubCell"/>
</dbReference>
<dbReference type="GO" id="GO:0008289">
    <property type="term" value="F:lipid binding"/>
    <property type="evidence" value="ECO:0007669"/>
    <property type="project" value="UniProtKB-KW"/>
</dbReference>
<evidence type="ECO:0000256" key="2">
    <source>
        <dbReference type="ARBA" id="ARBA00022490"/>
    </source>
</evidence>
<comment type="domain">
    <text evidence="8">Domain I is involved in oligomerization and binding regulators, domain II is flexibile and of varying length in different bacteria, domain III forms the AAA+ region, while domain IV binds dsDNA.</text>
</comment>
<dbReference type="InterPro" id="IPR001957">
    <property type="entry name" value="Chromosome_initiator_DnaA"/>
</dbReference>
<protein>
    <recommendedName>
        <fullName evidence="8 9">Chromosomal replication initiator protein DnaA</fullName>
    </recommendedName>
</protein>
<dbReference type="GO" id="GO:0006270">
    <property type="term" value="P:DNA replication initiation"/>
    <property type="evidence" value="ECO:0007669"/>
    <property type="project" value="UniProtKB-UniRule"/>
</dbReference>
<feature type="domain" description="Chromosomal replication initiator DnaA C-terminal" evidence="13">
    <location>
        <begin position="348"/>
        <end position="417"/>
    </location>
</feature>
<evidence type="ECO:0000256" key="7">
    <source>
        <dbReference type="ARBA" id="ARBA00023125"/>
    </source>
</evidence>
<feature type="binding site" evidence="8">
    <location>
        <position position="149"/>
    </location>
    <ligand>
        <name>ATP</name>
        <dbReference type="ChEBI" id="CHEBI:30616"/>
    </ligand>
</feature>
<evidence type="ECO:0000256" key="3">
    <source>
        <dbReference type="ARBA" id="ARBA00022705"/>
    </source>
</evidence>